<dbReference type="EMBL" id="CACSII010000002">
    <property type="protein sequence ID" value="CAA0090828.1"/>
    <property type="molecule type" value="Genomic_DNA"/>
</dbReference>
<dbReference type="PROSITE" id="PS00061">
    <property type="entry name" value="ADH_SHORT"/>
    <property type="match status" value="1"/>
</dbReference>
<sequence>MVCYQINTDETGRLTLRVLVIGATSSVAGGVIRQWASRGATFFLVGRDENRLQAIATQYNDSVSGIYSYDFSDVDQAPLMVAEACDALGQIDCVLLAQGYLPEQIETEDSYELASHTVDSNFTWVIAQIIPLVQMLVEQNHGALGVITSVAGDRGRPRNYTYGAAKGGLSLYLQGLRSRLWSSPVDVITFKLGPVDTPMTASHEKNFSFSTVEQVASCIVKAFDKPCGREVYVPGYWRWVLAVVQIMPEWLFQRLKFLSAR</sequence>
<dbReference type="PANTHER" id="PTHR44196">
    <property type="entry name" value="DEHYDROGENASE/REDUCTASE SDR FAMILY MEMBER 7B"/>
    <property type="match status" value="1"/>
</dbReference>
<dbReference type="PANTHER" id="PTHR44196:SF3">
    <property type="entry name" value="SHORT CHAIN DEHYDROGENASE FAMILY PROTEIN"/>
    <property type="match status" value="1"/>
</dbReference>
<dbReference type="OrthoDB" id="335726at2"/>
<dbReference type="InterPro" id="IPR020904">
    <property type="entry name" value="Sc_DH/Rdtase_CS"/>
</dbReference>
<comment type="similarity">
    <text evidence="1">Belongs to the short-chain dehydrogenases/reductases (SDR) family.</text>
</comment>
<gene>
    <name evidence="3" type="ORF">DPBNPPHM_02941</name>
</gene>
<evidence type="ECO:0000313" key="3">
    <source>
        <dbReference type="EMBL" id="CAA0090828.1"/>
    </source>
</evidence>
<dbReference type="Gene3D" id="3.40.50.720">
    <property type="entry name" value="NAD(P)-binding Rossmann-like Domain"/>
    <property type="match status" value="1"/>
</dbReference>
<accession>A0A5S9NS73</accession>
<evidence type="ECO:0000256" key="1">
    <source>
        <dbReference type="ARBA" id="ARBA00006484"/>
    </source>
</evidence>
<evidence type="ECO:0000256" key="2">
    <source>
        <dbReference type="ARBA" id="ARBA00023002"/>
    </source>
</evidence>
<dbReference type="EC" id="1.-.-.-" evidence="3"/>
<dbReference type="InterPro" id="IPR002347">
    <property type="entry name" value="SDR_fam"/>
</dbReference>
<dbReference type="GO" id="GO:0016020">
    <property type="term" value="C:membrane"/>
    <property type="evidence" value="ECO:0007669"/>
    <property type="project" value="TreeGrafter"/>
</dbReference>
<evidence type="ECO:0000313" key="4">
    <source>
        <dbReference type="Proteomes" id="UP000434580"/>
    </source>
</evidence>
<name>A0A5S9NS73_9GAMM</name>
<dbReference type="AlphaFoldDB" id="A0A5S9NS73"/>
<dbReference type="GO" id="GO:0016491">
    <property type="term" value="F:oxidoreductase activity"/>
    <property type="evidence" value="ECO:0007669"/>
    <property type="project" value="UniProtKB-KW"/>
</dbReference>
<keyword evidence="2 3" id="KW-0560">Oxidoreductase</keyword>
<dbReference type="SUPFAM" id="SSF51735">
    <property type="entry name" value="NAD(P)-binding Rossmann-fold domains"/>
    <property type="match status" value="1"/>
</dbReference>
<proteinExistence type="inferred from homology"/>
<organism evidence="3 4">
    <name type="scientific">BD1-7 clade bacterium</name>
    <dbReference type="NCBI Taxonomy" id="2029982"/>
    <lineage>
        <taxon>Bacteria</taxon>
        <taxon>Pseudomonadati</taxon>
        <taxon>Pseudomonadota</taxon>
        <taxon>Gammaproteobacteria</taxon>
        <taxon>Cellvibrionales</taxon>
        <taxon>Spongiibacteraceae</taxon>
        <taxon>BD1-7 clade</taxon>
    </lineage>
</organism>
<dbReference type="InterPro" id="IPR036291">
    <property type="entry name" value="NAD(P)-bd_dom_sf"/>
</dbReference>
<dbReference type="Pfam" id="PF00106">
    <property type="entry name" value="adh_short"/>
    <property type="match status" value="1"/>
</dbReference>
<reference evidence="3 4" key="1">
    <citation type="submission" date="2019-11" db="EMBL/GenBank/DDBJ databases">
        <authorList>
            <person name="Holert J."/>
        </authorList>
    </citation>
    <scope>NUCLEOTIDE SEQUENCE [LARGE SCALE GENOMIC DNA]</scope>
    <source>
        <strain evidence="3">BC5_2</strain>
    </source>
</reference>
<protein>
    <submittedName>
        <fullName evidence="3">Putative oxidoreductase</fullName>
        <ecNumber evidence="3">1.-.-.-</ecNumber>
    </submittedName>
</protein>
<dbReference type="Proteomes" id="UP000434580">
    <property type="component" value="Unassembled WGS sequence"/>
</dbReference>